<evidence type="ECO:0000313" key="6">
    <source>
        <dbReference type="Proteomes" id="UP000184066"/>
    </source>
</evidence>
<dbReference type="Proteomes" id="UP000184066">
    <property type="component" value="Unassembled WGS sequence"/>
</dbReference>
<evidence type="ECO:0000256" key="2">
    <source>
        <dbReference type="ARBA" id="ARBA00011915"/>
    </source>
</evidence>
<dbReference type="EC" id="3.1.2.4" evidence="2"/>
<dbReference type="InterPro" id="IPR045004">
    <property type="entry name" value="ECH_dom"/>
</dbReference>
<dbReference type="PANTHER" id="PTHR43176:SF3">
    <property type="entry name" value="3-HYDROXYISOBUTYRYL-COA HYDROLASE, MITOCHONDRIAL"/>
    <property type="match status" value="1"/>
</dbReference>
<dbReference type="Pfam" id="PF16113">
    <property type="entry name" value="ECH_2"/>
    <property type="match status" value="1"/>
</dbReference>
<gene>
    <name evidence="5" type="ORF">SAMN05216200_104240</name>
</gene>
<dbReference type="InterPro" id="IPR032259">
    <property type="entry name" value="HIBYL-CoA-H"/>
</dbReference>
<name>A0A1M7T6K8_9RHOB</name>
<dbReference type="NCBIfam" id="NF004127">
    <property type="entry name" value="PRK05617.1"/>
    <property type="match status" value="1"/>
</dbReference>
<evidence type="ECO:0000313" key="5">
    <source>
        <dbReference type="EMBL" id="SHN66282.1"/>
    </source>
</evidence>
<evidence type="ECO:0000259" key="4">
    <source>
        <dbReference type="Pfam" id="PF16113"/>
    </source>
</evidence>
<organism evidence="5 6">
    <name type="scientific">Oceanicella actignis</name>
    <dbReference type="NCBI Taxonomy" id="1189325"/>
    <lineage>
        <taxon>Bacteria</taxon>
        <taxon>Pseudomonadati</taxon>
        <taxon>Pseudomonadota</taxon>
        <taxon>Alphaproteobacteria</taxon>
        <taxon>Rhodobacterales</taxon>
        <taxon>Paracoccaceae</taxon>
        <taxon>Oceanicella</taxon>
    </lineage>
</organism>
<dbReference type="STRING" id="1189325.SAMN04488119_104240"/>
<proteinExistence type="predicted"/>
<protein>
    <recommendedName>
        <fullName evidence="2">3-hydroxyisobutyryl-CoA hydrolase</fullName>
        <ecNumber evidence="2">3.1.2.4</ecNumber>
    </recommendedName>
</protein>
<dbReference type="GO" id="GO:0003860">
    <property type="term" value="F:3-hydroxyisobutyryl-CoA hydrolase activity"/>
    <property type="evidence" value="ECO:0007669"/>
    <property type="project" value="UniProtKB-EC"/>
</dbReference>
<evidence type="ECO:0000256" key="1">
    <source>
        <dbReference type="ARBA" id="ARBA00001709"/>
    </source>
</evidence>
<keyword evidence="3" id="KW-0378">Hydrolase</keyword>
<evidence type="ECO:0000256" key="3">
    <source>
        <dbReference type="ARBA" id="ARBA00022801"/>
    </source>
</evidence>
<feature type="domain" description="Enoyl-CoA hydratase/isomerase" evidence="4">
    <location>
        <begin position="13"/>
        <end position="333"/>
    </location>
</feature>
<dbReference type="EMBL" id="FRDL01000004">
    <property type="protein sequence ID" value="SHN66282.1"/>
    <property type="molecule type" value="Genomic_DNA"/>
</dbReference>
<reference evidence="5 6" key="1">
    <citation type="submission" date="2016-12" db="EMBL/GenBank/DDBJ databases">
        <authorList>
            <person name="Song W.-J."/>
            <person name="Kurnit D.M."/>
        </authorList>
    </citation>
    <scope>NUCLEOTIDE SEQUENCE [LARGE SCALE GENOMIC DNA]</scope>
    <source>
        <strain evidence="5 6">CGMCC 1.10808</strain>
    </source>
</reference>
<sequence>MAEVEIRVSGRAGRITLNRPKALNALTHEMALEIERALRAWREDPRVQLVVIDGAGDRAFCAGGDIQLLYDRGRAGDFAYGRRFWADEYRLNALIGAYPKPYVALMDGIVMGGGVGVSAHGSHRVVTERTLLAMPECGIGLVPDVGGTFILSRAPGRLGEHLGLTGARVGAGDAILTGFADVYMRAERLPALIAELEASGDPAAIAAMAEPAPEATLAPLRPAIDRAYDAPDALGVVRALEASDEAWAQDAARAIRRNCPLSVACALRLIREARALPDLKAALAREYRFSWRCTEEGEFLEGIRAAVIDKDRSPRWQVARLEDLPPEKVDAMLAPLGENELTL</sequence>
<accession>A0A1M7T6K8</accession>
<keyword evidence="6" id="KW-1185">Reference proteome</keyword>
<dbReference type="AlphaFoldDB" id="A0A1M7T6K8"/>
<dbReference type="OrthoDB" id="9790967at2"/>
<dbReference type="SUPFAM" id="SSF52096">
    <property type="entry name" value="ClpP/crotonase"/>
    <property type="match status" value="1"/>
</dbReference>
<comment type="catalytic activity">
    <reaction evidence="1">
        <text>3-hydroxy-2-methylpropanoyl-CoA + H2O = 3-hydroxy-2-methylpropanoate + CoA + H(+)</text>
        <dbReference type="Rhea" id="RHEA:20888"/>
        <dbReference type="ChEBI" id="CHEBI:11805"/>
        <dbReference type="ChEBI" id="CHEBI:15377"/>
        <dbReference type="ChEBI" id="CHEBI:15378"/>
        <dbReference type="ChEBI" id="CHEBI:57287"/>
        <dbReference type="ChEBI" id="CHEBI:57340"/>
        <dbReference type="EC" id="3.1.2.4"/>
    </reaction>
</comment>
<dbReference type="CDD" id="cd06558">
    <property type="entry name" value="crotonase-like"/>
    <property type="match status" value="1"/>
</dbReference>
<dbReference type="InterPro" id="IPR029045">
    <property type="entry name" value="ClpP/crotonase-like_dom_sf"/>
</dbReference>
<dbReference type="GO" id="GO:0005829">
    <property type="term" value="C:cytosol"/>
    <property type="evidence" value="ECO:0007669"/>
    <property type="project" value="TreeGrafter"/>
</dbReference>
<dbReference type="GO" id="GO:0006574">
    <property type="term" value="P:L-valine catabolic process"/>
    <property type="evidence" value="ECO:0007669"/>
    <property type="project" value="TreeGrafter"/>
</dbReference>
<dbReference type="Gene3D" id="3.90.226.10">
    <property type="entry name" value="2-enoyl-CoA Hydratase, Chain A, domain 1"/>
    <property type="match status" value="1"/>
</dbReference>
<dbReference type="RefSeq" id="WP_072747190.1">
    <property type="nucleotide sequence ID" value="NZ_FOHL01000004.1"/>
</dbReference>
<dbReference type="PANTHER" id="PTHR43176">
    <property type="entry name" value="3-HYDROXYISOBUTYRYL-COA HYDROLASE-RELATED"/>
    <property type="match status" value="1"/>
</dbReference>